<keyword evidence="3" id="KW-1185">Reference proteome</keyword>
<protein>
    <recommendedName>
        <fullName evidence="4">Alpha-methylacyl-CoA racemase</fullName>
    </recommendedName>
</protein>
<dbReference type="SUPFAM" id="SSF89796">
    <property type="entry name" value="CoA-transferase family III (CaiB/BaiF)"/>
    <property type="match status" value="1"/>
</dbReference>
<gene>
    <name evidence="2" type="ORF">Sste5346_004189</name>
</gene>
<dbReference type="InterPro" id="IPR050509">
    <property type="entry name" value="CoA-transferase_III"/>
</dbReference>
<proteinExistence type="inferred from homology"/>
<evidence type="ECO:0008006" key="4">
    <source>
        <dbReference type="Google" id="ProtNLM"/>
    </source>
</evidence>
<evidence type="ECO:0000256" key="1">
    <source>
        <dbReference type="ARBA" id="ARBA00008383"/>
    </source>
</evidence>
<dbReference type="InterPro" id="IPR003673">
    <property type="entry name" value="CoA-Trfase_fam_III"/>
</dbReference>
<evidence type="ECO:0000313" key="2">
    <source>
        <dbReference type="EMBL" id="KAL1897451.1"/>
    </source>
</evidence>
<dbReference type="InterPro" id="IPR023606">
    <property type="entry name" value="CoA-Trfase_III_dom_1_sf"/>
</dbReference>
<dbReference type="PANTHER" id="PTHR48228">
    <property type="entry name" value="SUCCINYL-COA--D-CITRAMALATE COA-TRANSFERASE"/>
    <property type="match status" value="1"/>
</dbReference>
<organism evidence="2 3">
    <name type="scientific">Sporothrix stenoceras</name>
    <dbReference type="NCBI Taxonomy" id="5173"/>
    <lineage>
        <taxon>Eukaryota</taxon>
        <taxon>Fungi</taxon>
        <taxon>Dikarya</taxon>
        <taxon>Ascomycota</taxon>
        <taxon>Pezizomycotina</taxon>
        <taxon>Sordariomycetes</taxon>
        <taxon>Sordariomycetidae</taxon>
        <taxon>Ophiostomatales</taxon>
        <taxon>Ophiostomataceae</taxon>
        <taxon>Sporothrix</taxon>
    </lineage>
</organism>
<dbReference type="PANTHER" id="PTHR48228:SF5">
    <property type="entry name" value="ALPHA-METHYLACYL-COA RACEMASE"/>
    <property type="match status" value="1"/>
</dbReference>
<reference evidence="2 3" key="1">
    <citation type="journal article" date="2024" name="IMA Fungus">
        <title>IMA Genome - F19 : A genome assembly and annotation guide to empower mycologists, including annotated draft genome sequences of Ceratocystis pirilliformis, Diaporthe australafricana, Fusarium ophioides, Paecilomyces lecythidis, and Sporothrix stenoceras.</title>
        <authorList>
            <person name="Aylward J."/>
            <person name="Wilson A.M."/>
            <person name="Visagie C.M."/>
            <person name="Spraker J."/>
            <person name="Barnes I."/>
            <person name="Buitendag C."/>
            <person name="Ceriani C."/>
            <person name="Del Mar Angel L."/>
            <person name="du Plessis D."/>
            <person name="Fuchs T."/>
            <person name="Gasser K."/>
            <person name="Kramer D."/>
            <person name="Li W."/>
            <person name="Munsamy K."/>
            <person name="Piso A."/>
            <person name="Price J.L."/>
            <person name="Sonnekus B."/>
            <person name="Thomas C."/>
            <person name="van der Nest A."/>
            <person name="van Dijk A."/>
            <person name="van Heerden A."/>
            <person name="van Vuuren N."/>
            <person name="Yilmaz N."/>
            <person name="Duong T.A."/>
            <person name="van der Merwe N.A."/>
            <person name="Wingfield M.J."/>
            <person name="Wingfield B.D."/>
        </authorList>
    </citation>
    <scope>NUCLEOTIDE SEQUENCE [LARGE SCALE GENOMIC DNA]</scope>
    <source>
        <strain evidence="2 3">CMW 5346</strain>
    </source>
</reference>
<dbReference type="Gene3D" id="3.40.50.10540">
    <property type="entry name" value="Crotonobetainyl-coa:carnitine coa-transferase, domain 1"/>
    <property type="match status" value="1"/>
</dbReference>
<dbReference type="Pfam" id="PF02515">
    <property type="entry name" value="CoA_transf_3"/>
    <property type="match status" value="1"/>
</dbReference>
<dbReference type="EMBL" id="JAWCUI010000019">
    <property type="protein sequence ID" value="KAL1897451.1"/>
    <property type="molecule type" value="Genomic_DNA"/>
</dbReference>
<evidence type="ECO:0000313" key="3">
    <source>
        <dbReference type="Proteomes" id="UP001583186"/>
    </source>
</evidence>
<dbReference type="Proteomes" id="UP001583186">
    <property type="component" value="Unassembled WGS sequence"/>
</dbReference>
<dbReference type="Gene3D" id="3.30.1540.10">
    <property type="entry name" value="formyl-coa transferase, domain 3"/>
    <property type="match status" value="1"/>
</dbReference>
<accession>A0ABR3Z9W4</accession>
<name>A0ABR3Z9W4_9PEZI</name>
<comment type="caution">
    <text evidence="2">The sequence shown here is derived from an EMBL/GenBank/DDBJ whole genome shotgun (WGS) entry which is preliminary data.</text>
</comment>
<comment type="similarity">
    <text evidence="1">Belongs to the CoA-transferase III family.</text>
</comment>
<dbReference type="InterPro" id="IPR044855">
    <property type="entry name" value="CoA-Trfase_III_dom3_sf"/>
</dbReference>
<sequence length="381" mass="41524">MPSEPPLTGLKVIELAGLSPGPYCGQLLSSYGASVLRVDRPSAVPSHDILTSYKTSMVTDLKSPESLALLKTIIAKADVLLDPYRPGVMERLGLDPATVLLPLNPRLIIVRLTGFRRDGKYKDRAGHDINYLAVSGVLNMLGAKGQPPAPPANILADYAGGGLVAFVGVLLALLHRSVSGRGQVVEANMVDGAGYLGTLPRLRIKEPVWGGERGTNILDGGCPYYQCYECKDDGQYMSVGPIEPEFYKAFLHGLGCRYEDVVPSGLKREDKRAWPYMREKLTRRFRTKTRKEWEAIFDGLDACVMPVLGHKELESAGFEQRPLVGLVSSPAKPVDARWVGKTLPAGTGGEATLRDWMGWEHGRDYSISGNGAFMTPKKSKL</sequence>